<dbReference type="KEGG" id="acm:AciX9_0946"/>
<dbReference type="PANTHER" id="PTHR32432:SF3">
    <property type="entry name" value="ETHANOLAMINE UTILIZATION PROTEIN EUTJ"/>
    <property type="match status" value="1"/>
</dbReference>
<dbReference type="STRING" id="1198114.AciX9_0946"/>
<reference evidence="2" key="1">
    <citation type="submission" date="2011-01" db="EMBL/GenBank/DDBJ databases">
        <title>Complete sequence of chromosome of Acidobacterium sp. MP5ACTX9.</title>
        <authorList>
            <consortium name="US DOE Joint Genome Institute"/>
            <person name="Lucas S."/>
            <person name="Copeland A."/>
            <person name="Lapidus A."/>
            <person name="Cheng J.-F."/>
            <person name="Goodwin L."/>
            <person name="Pitluck S."/>
            <person name="Teshima H."/>
            <person name="Detter J.C."/>
            <person name="Han C."/>
            <person name="Tapia R."/>
            <person name="Land M."/>
            <person name="Hauser L."/>
            <person name="Kyrpides N."/>
            <person name="Ivanova N."/>
            <person name="Ovchinnikova G."/>
            <person name="Pagani I."/>
            <person name="Rawat S.R."/>
            <person name="Mannisto M."/>
            <person name="Haggblom M.M."/>
            <person name="Woyke T."/>
        </authorList>
    </citation>
    <scope>NUCLEOTIDE SEQUENCE [LARGE SCALE GENOMIC DNA]</scope>
    <source>
        <strain evidence="2">MP5ACTX9</strain>
    </source>
</reference>
<evidence type="ECO:0008006" key="3">
    <source>
        <dbReference type="Google" id="ProtNLM"/>
    </source>
</evidence>
<sequence length="406" mass="42466">MELLPTSLGTRPRLAVEIRPEGVVAARAEDAQALVSAVSHGIFAEGTLAPGLKPGNLVARTAVIGAVKKALEAVALKERQVTVVVPDAAVRVLLLDFDALPAKVVEALPVVRFRLKKLLPFDADDAMVSYQVMSTSRNLVRVLAVAVPKDVLHEYEGVIREAGFEPGAVLPSTLAALAGMTEADTASLVVNAGESAVTTAIVRGGVLLLHRTVDLAAEGMHDLVEAAAIIPVAPVLEVPVELLALPLVDAETSAGEWAMQEPVTGYGVLDDHHIDQAERLAQTIMAEAAAEIAELERLDHVAVLPIALTGLEIEEARLTAAAREVTQAVSVAAAYFEDTLESSPGTILAAGTMGADVLCRLLREAGFGADEIRVRETVEATMLTGGAVTTRVPPGWMAGVRGALRS</sequence>
<dbReference type="PaxDb" id="1198114-AciX9_0946"/>
<name>E8X281_GRATM</name>
<dbReference type="HOGENOM" id="CLU_847114_0_0_0"/>
<dbReference type="InterPro" id="IPR043129">
    <property type="entry name" value="ATPase_NBD"/>
</dbReference>
<evidence type="ECO:0000313" key="2">
    <source>
        <dbReference type="Proteomes" id="UP000000343"/>
    </source>
</evidence>
<organism evidence="2">
    <name type="scientific">Granulicella tundricola (strain ATCC BAA-1859 / DSM 23138 / MP5ACTX9)</name>
    <dbReference type="NCBI Taxonomy" id="1198114"/>
    <lineage>
        <taxon>Bacteria</taxon>
        <taxon>Pseudomonadati</taxon>
        <taxon>Acidobacteriota</taxon>
        <taxon>Terriglobia</taxon>
        <taxon>Terriglobales</taxon>
        <taxon>Acidobacteriaceae</taxon>
        <taxon>Granulicella</taxon>
    </lineage>
</organism>
<dbReference type="eggNOG" id="COG4972">
    <property type="taxonomic scope" value="Bacteria"/>
</dbReference>
<proteinExistence type="predicted"/>
<dbReference type="PANTHER" id="PTHR32432">
    <property type="entry name" value="CELL DIVISION PROTEIN FTSA-RELATED"/>
    <property type="match status" value="1"/>
</dbReference>
<dbReference type="Gene3D" id="3.30.420.40">
    <property type="match status" value="2"/>
</dbReference>
<keyword evidence="2" id="KW-1185">Reference proteome</keyword>
<accession>E8X281</accession>
<dbReference type="OrthoDB" id="128437at2"/>
<protein>
    <recommendedName>
        <fullName evidence="3">Type IV pilus assembly protein PilM</fullName>
    </recommendedName>
</protein>
<dbReference type="RefSeq" id="WP_013579337.1">
    <property type="nucleotide sequence ID" value="NC_015064.1"/>
</dbReference>
<dbReference type="Proteomes" id="UP000000343">
    <property type="component" value="Chromosome"/>
</dbReference>
<dbReference type="Gene3D" id="3.30.1490.300">
    <property type="match status" value="1"/>
</dbReference>
<evidence type="ECO:0000313" key="1">
    <source>
        <dbReference type="EMBL" id="ADW68013.1"/>
    </source>
</evidence>
<dbReference type="SUPFAM" id="SSF53067">
    <property type="entry name" value="Actin-like ATPase domain"/>
    <property type="match status" value="1"/>
</dbReference>
<dbReference type="EMBL" id="CP002480">
    <property type="protein sequence ID" value="ADW68013.1"/>
    <property type="molecule type" value="Genomic_DNA"/>
</dbReference>
<dbReference type="AlphaFoldDB" id="E8X281"/>
<dbReference type="InterPro" id="IPR050696">
    <property type="entry name" value="FtsA/MreB"/>
</dbReference>
<gene>
    <name evidence="1" type="ordered locus">AciX9_0946</name>
</gene>